<keyword evidence="1" id="KW-0472">Membrane</keyword>
<dbReference type="Proteomes" id="UP001605036">
    <property type="component" value="Unassembled WGS sequence"/>
</dbReference>
<keyword evidence="1" id="KW-1133">Transmembrane helix</keyword>
<organism evidence="2 3">
    <name type="scientific">Riccia fluitans</name>
    <dbReference type="NCBI Taxonomy" id="41844"/>
    <lineage>
        <taxon>Eukaryota</taxon>
        <taxon>Viridiplantae</taxon>
        <taxon>Streptophyta</taxon>
        <taxon>Embryophyta</taxon>
        <taxon>Marchantiophyta</taxon>
        <taxon>Marchantiopsida</taxon>
        <taxon>Marchantiidae</taxon>
        <taxon>Marchantiales</taxon>
        <taxon>Ricciaceae</taxon>
        <taxon>Riccia</taxon>
    </lineage>
</organism>
<gene>
    <name evidence="2" type="ORF">R1flu_001898</name>
</gene>
<evidence type="ECO:0000256" key="1">
    <source>
        <dbReference type="SAM" id="Phobius"/>
    </source>
</evidence>
<dbReference type="EMBL" id="JBHFFA010000006">
    <property type="protein sequence ID" value="KAL2621693.1"/>
    <property type="molecule type" value="Genomic_DNA"/>
</dbReference>
<feature type="transmembrane region" description="Helical" evidence="1">
    <location>
        <begin position="105"/>
        <end position="130"/>
    </location>
</feature>
<comment type="caution">
    <text evidence="2">The sequence shown here is derived from an EMBL/GenBank/DDBJ whole genome shotgun (WGS) entry which is preliminary data.</text>
</comment>
<reference evidence="2 3" key="1">
    <citation type="submission" date="2024-09" db="EMBL/GenBank/DDBJ databases">
        <title>Chromosome-scale assembly of Riccia fluitans.</title>
        <authorList>
            <person name="Paukszto L."/>
            <person name="Sawicki J."/>
            <person name="Karawczyk K."/>
            <person name="Piernik-Szablinska J."/>
            <person name="Szczecinska M."/>
            <person name="Mazdziarz M."/>
        </authorList>
    </citation>
    <scope>NUCLEOTIDE SEQUENCE [LARGE SCALE GENOMIC DNA]</scope>
    <source>
        <strain evidence="2">Rf_01</strain>
        <tissue evidence="2">Aerial parts of the thallus</tissue>
    </source>
</reference>
<proteinExistence type="predicted"/>
<dbReference type="AlphaFoldDB" id="A0ABD1Y4U3"/>
<protein>
    <submittedName>
        <fullName evidence="2">Uncharacterized protein</fullName>
    </submittedName>
</protein>
<keyword evidence="1" id="KW-0812">Transmembrane</keyword>
<name>A0ABD1Y4U3_9MARC</name>
<evidence type="ECO:0000313" key="2">
    <source>
        <dbReference type="EMBL" id="KAL2621693.1"/>
    </source>
</evidence>
<feature type="transmembrane region" description="Helical" evidence="1">
    <location>
        <begin position="70"/>
        <end position="99"/>
    </location>
</feature>
<sequence>MHAEAVDNFDTPEGPRTSYLLLKGKEVGQESRIALLSRTMEKESFGRREPDDVLGIQERTRRATRELLRWLPWAVLNLVVVGSSIVVGSIGFIATAVTLTIFSPILVPASVVLFVTVGGGLAVVACLLLLAHEDTGNRTLELNSYPTVHWHRGIPMKKFFAGVMLLCPSCAFFLRDVREDGRMFQLMLE</sequence>
<evidence type="ECO:0000313" key="3">
    <source>
        <dbReference type="Proteomes" id="UP001605036"/>
    </source>
</evidence>
<accession>A0ABD1Y4U3</accession>
<keyword evidence="3" id="KW-1185">Reference proteome</keyword>